<dbReference type="AlphaFoldDB" id="A0AAV5INR1"/>
<dbReference type="EMBL" id="BPVZ01000017">
    <property type="protein sequence ID" value="GKV01534.1"/>
    <property type="molecule type" value="Genomic_DNA"/>
</dbReference>
<evidence type="ECO:0008006" key="6">
    <source>
        <dbReference type="Google" id="ProtNLM"/>
    </source>
</evidence>
<protein>
    <recommendedName>
        <fullName evidence="6">Pentatricopeptide repeat-containing protein</fullName>
    </recommendedName>
</protein>
<evidence type="ECO:0000256" key="2">
    <source>
        <dbReference type="ARBA" id="ARBA00022737"/>
    </source>
</evidence>
<dbReference type="PROSITE" id="PS51375">
    <property type="entry name" value="PPR"/>
    <property type="match status" value="4"/>
</dbReference>
<organism evidence="4 5">
    <name type="scientific">Rubroshorea leprosula</name>
    <dbReference type="NCBI Taxonomy" id="152421"/>
    <lineage>
        <taxon>Eukaryota</taxon>
        <taxon>Viridiplantae</taxon>
        <taxon>Streptophyta</taxon>
        <taxon>Embryophyta</taxon>
        <taxon>Tracheophyta</taxon>
        <taxon>Spermatophyta</taxon>
        <taxon>Magnoliopsida</taxon>
        <taxon>eudicotyledons</taxon>
        <taxon>Gunneridae</taxon>
        <taxon>Pentapetalae</taxon>
        <taxon>rosids</taxon>
        <taxon>malvids</taxon>
        <taxon>Malvales</taxon>
        <taxon>Dipterocarpaceae</taxon>
        <taxon>Rubroshorea</taxon>
    </lineage>
</organism>
<evidence type="ECO:0000313" key="4">
    <source>
        <dbReference type="EMBL" id="GKV01534.1"/>
    </source>
</evidence>
<comment type="similarity">
    <text evidence="1">Belongs to the PPR family. P subfamily.</text>
</comment>
<feature type="repeat" description="PPR" evidence="3">
    <location>
        <begin position="77"/>
        <end position="111"/>
    </location>
</feature>
<dbReference type="InterPro" id="IPR011990">
    <property type="entry name" value="TPR-like_helical_dom_sf"/>
</dbReference>
<reference evidence="4 5" key="1">
    <citation type="journal article" date="2021" name="Commun. Biol.">
        <title>The genome of Shorea leprosula (Dipterocarpaceae) highlights the ecological relevance of drought in aseasonal tropical rainforests.</title>
        <authorList>
            <person name="Ng K.K.S."/>
            <person name="Kobayashi M.J."/>
            <person name="Fawcett J.A."/>
            <person name="Hatakeyama M."/>
            <person name="Paape T."/>
            <person name="Ng C.H."/>
            <person name="Ang C.C."/>
            <person name="Tnah L.H."/>
            <person name="Lee C.T."/>
            <person name="Nishiyama T."/>
            <person name="Sese J."/>
            <person name="O'Brien M.J."/>
            <person name="Copetti D."/>
            <person name="Mohd Noor M.I."/>
            <person name="Ong R.C."/>
            <person name="Putra M."/>
            <person name="Sireger I.Z."/>
            <person name="Indrioko S."/>
            <person name="Kosugi Y."/>
            <person name="Izuno A."/>
            <person name="Isagi Y."/>
            <person name="Lee S.L."/>
            <person name="Shimizu K.K."/>
        </authorList>
    </citation>
    <scope>NUCLEOTIDE SEQUENCE [LARGE SCALE GENOMIC DNA]</scope>
    <source>
        <strain evidence="4">214</strain>
    </source>
</reference>
<sequence>MHPTPPISAFNHLLGALAKINHHHHVVSCYTGLNSIALLVLDIMTFNILLNCCCYIGRICNGLSILGKILRGGCSPDAFTFNNLIRGLCVKQKIGEATWLFRKMTVFGCQPDVITYGTVINALCKHRMFEKAKQLFSKMKDGGISTNVIVYSSLLHRLRCMGNLDEAKGLFFVEMLDEGVQHNVVTYNVLIDVLYEGVIEEAQKLVDLMIQRAHLDVINPGGTALELIDYGSLHRNPVSKIVEYVTAYNIIGN</sequence>
<dbReference type="PANTHER" id="PTHR47941">
    <property type="entry name" value="PENTATRICOPEPTIDE REPEAT-CONTAINING PROTEIN 3, MITOCHONDRIAL"/>
    <property type="match status" value="1"/>
</dbReference>
<dbReference type="NCBIfam" id="TIGR00756">
    <property type="entry name" value="PPR"/>
    <property type="match status" value="3"/>
</dbReference>
<evidence type="ECO:0000313" key="5">
    <source>
        <dbReference type="Proteomes" id="UP001054252"/>
    </source>
</evidence>
<dbReference type="Pfam" id="PF13041">
    <property type="entry name" value="PPR_2"/>
    <property type="match status" value="2"/>
</dbReference>
<keyword evidence="2" id="KW-0677">Repeat</keyword>
<dbReference type="Proteomes" id="UP001054252">
    <property type="component" value="Unassembled WGS sequence"/>
</dbReference>
<evidence type="ECO:0000256" key="1">
    <source>
        <dbReference type="ARBA" id="ARBA00007626"/>
    </source>
</evidence>
<keyword evidence="5" id="KW-1185">Reference proteome</keyword>
<evidence type="ECO:0000256" key="3">
    <source>
        <dbReference type="PROSITE-ProRule" id="PRU00708"/>
    </source>
</evidence>
<feature type="repeat" description="PPR" evidence="3">
    <location>
        <begin position="147"/>
        <end position="182"/>
    </location>
</feature>
<gene>
    <name evidence="4" type="ORF">SLEP1_g14083</name>
</gene>
<proteinExistence type="inferred from homology"/>
<dbReference type="InterPro" id="IPR002885">
    <property type="entry name" value="PPR_rpt"/>
</dbReference>
<feature type="repeat" description="PPR" evidence="3">
    <location>
        <begin position="112"/>
        <end position="146"/>
    </location>
</feature>
<feature type="repeat" description="PPR" evidence="3">
    <location>
        <begin position="42"/>
        <end position="76"/>
    </location>
</feature>
<comment type="caution">
    <text evidence="4">The sequence shown here is derived from an EMBL/GenBank/DDBJ whole genome shotgun (WGS) entry which is preliminary data.</text>
</comment>
<dbReference type="Gene3D" id="1.25.40.10">
    <property type="entry name" value="Tetratricopeptide repeat domain"/>
    <property type="match status" value="2"/>
</dbReference>
<name>A0AAV5INR1_9ROSI</name>
<accession>A0AAV5INR1</accession>